<dbReference type="SUPFAM" id="SSF53850">
    <property type="entry name" value="Periplasmic binding protein-like II"/>
    <property type="match status" value="1"/>
</dbReference>
<dbReference type="PANTHER" id="PTHR30126:SF40">
    <property type="entry name" value="HTH-TYPE TRANSCRIPTIONAL REGULATOR GLTR"/>
    <property type="match status" value="1"/>
</dbReference>
<evidence type="ECO:0000256" key="4">
    <source>
        <dbReference type="ARBA" id="ARBA00023163"/>
    </source>
</evidence>
<proteinExistence type="inferred from homology"/>
<keyword evidence="7" id="KW-1185">Reference proteome</keyword>
<evidence type="ECO:0000256" key="3">
    <source>
        <dbReference type="ARBA" id="ARBA00023125"/>
    </source>
</evidence>
<organism evidence="6 7">
    <name type="scientific">Fructobacillus fructosus</name>
    <dbReference type="NCBI Taxonomy" id="1631"/>
    <lineage>
        <taxon>Bacteria</taxon>
        <taxon>Bacillati</taxon>
        <taxon>Bacillota</taxon>
        <taxon>Bacilli</taxon>
        <taxon>Lactobacillales</taxon>
        <taxon>Lactobacillaceae</taxon>
        <taxon>Fructobacillus</taxon>
    </lineage>
</organism>
<dbReference type="RefSeq" id="WP_187753846.1">
    <property type="nucleotide sequence ID" value="NZ_CAUZLK010000006.1"/>
</dbReference>
<name>A0ABM9MXT4_9LACO</name>
<dbReference type="Proteomes" id="UP001314261">
    <property type="component" value="Unassembled WGS sequence"/>
</dbReference>
<dbReference type="PROSITE" id="PS50931">
    <property type="entry name" value="HTH_LYSR"/>
    <property type="match status" value="1"/>
</dbReference>
<evidence type="ECO:0000313" key="7">
    <source>
        <dbReference type="Proteomes" id="UP001314261"/>
    </source>
</evidence>
<keyword evidence="3" id="KW-0238">DNA-binding</keyword>
<evidence type="ECO:0000256" key="1">
    <source>
        <dbReference type="ARBA" id="ARBA00009437"/>
    </source>
</evidence>
<dbReference type="InterPro" id="IPR000847">
    <property type="entry name" value="LysR_HTH_N"/>
</dbReference>
<accession>A0ABM9MXT4</accession>
<evidence type="ECO:0000259" key="5">
    <source>
        <dbReference type="PROSITE" id="PS50931"/>
    </source>
</evidence>
<keyword evidence="2" id="KW-0805">Transcription regulation</keyword>
<dbReference type="Pfam" id="PF03466">
    <property type="entry name" value="LysR_substrate"/>
    <property type="match status" value="1"/>
</dbReference>
<dbReference type="SUPFAM" id="SSF46785">
    <property type="entry name" value="Winged helix' DNA-binding domain"/>
    <property type="match status" value="1"/>
</dbReference>
<sequence>MIPNLNTFLMVYQTRSFNKAAEILFISQSTVSTQIKKLENKLGQPLFVRHKREQVRPTSEGDRLYPQALEIVTKWNDIKNAFTNQLGAKVQIVASHSAAHLIIPDIMPLIDNDQSNISIAVSNSNDILRAILDEKAQIGFVEKPLSHENIVQLPIFNDELVLAGDSSSKTLFIRELGSGVRFYSDRYLQESHPDQHLLEISDNSLILDLVKRGLGQSVLSKNLIDQDTPYQILGPQFKREINLIYSKSETSYQVKKFISAINHLFKKNDS</sequence>
<dbReference type="Pfam" id="PF00126">
    <property type="entry name" value="HTH_1"/>
    <property type="match status" value="1"/>
</dbReference>
<dbReference type="PANTHER" id="PTHR30126">
    <property type="entry name" value="HTH-TYPE TRANSCRIPTIONAL REGULATOR"/>
    <property type="match status" value="1"/>
</dbReference>
<dbReference type="Gene3D" id="1.10.10.10">
    <property type="entry name" value="Winged helix-like DNA-binding domain superfamily/Winged helix DNA-binding domain"/>
    <property type="match status" value="1"/>
</dbReference>
<evidence type="ECO:0000313" key="6">
    <source>
        <dbReference type="EMBL" id="CAK1247629.1"/>
    </source>
</evidence>
<gene>
    <name evidence="6" type="ORF">R54839_PPFHFPJH_01201</name>
</gene>
<dbReference type="PRINTS" id="PR00039">
    <property type="entry name" value="HTHLYSR"/>
</dbReference>
<comment type="similarity">
    <text evidence="1">Belongs to the LysR transcriptional regulatory family.</text>
</comment>
<protein>
    <submittedName>
        <fullName evidence="6">LysR family (LysR)</fullName>
    </submittedName>
</protein>
<dbReference type="Gene3D" id="3.40.190.290">
    <property type="match status" value="1"/>
</dbReference>
<feature type="domain" description="HTH lysR-type" evidence="5">
    <location>
        <begin position="1"/>
        <end position="58"/>
    </location>
</feature>
<dbReference type="EMBL" id="CAUZLR010000007">
    <property type="protein sequence ID" value="CAK1247629.1"/>
    <property type="molecule type" value="Genomic_DNA"/>
</dbReference>
<dbReference type="InterPro" id="IPR005119">
    <property type="entry name" value="LysR_subst-bd"/>
</dbReference>
<dbReference type="InterPro" id="IPR036388">
    <property type="entry name" value="WH-like_DNA-bd_sf"/>
</dbReference>
<dbReference type="InterPro" id="IPR036390">
    <property type="entry name" value="WH_DNA-bd_sf"/>
</dbReference>
<keyword evidence="4" id="KW-0804">Transcription</keyword>
<comment type="caution">
    <text evidence="6">The sequence shown here is derived from an EMBL/GenBank/DDBJ whole genome shotgun (WGS) entry which is preliminary data.</text>
</comment>
<evidence type="ECO:0000256" key="2">
    <source>
        <dbReference type="ARBA" id="ARBA00023015"/>
    </source>
</evidence>
<reference evidence="6 7" key="1">
    <citation type="submission" date="2023-10" db="EMBL/GenBank/DDBJ databases">
        <authorList>
            <person name="Botero Cardona J."/>
        </authorList>
    </citation>
    <scope>NUCLEOTIDE SEQUENCE [LARGE SCALE GENOMIC DNA]</scope>
    <source>
        <strain evidence="6 7">R-54839</strain>
    </source>
</reference>